<feature type="chain" id="PRO_5002888666" description="Reverse transcriptase/retrotransposon-derived protein RNase H-like domain-containing protein" evidence="1">
    <location>
        <begin position="25"/>
        <end position="80"/>
    </location>
</feature>
<evidence type="ECO:0000256" key="1">
    <source>
        <dbReference type="SAM" id="SignalP"/>
    </source>
</evidence>
<proteinExistence type="predicted"/>
<dbReference type="EMBL" id="EQ973821">
    <property type="protein sequence ID" value="EEF44628.1"/>
    <property type="molecule type" value="Genomic_DNA"/>
</dbReference>
<accession>B9RVQ2</accession>
<evidence type="ECO:0000313" key="3">
    <source>
        <dbReference type="Proteomes" id="UP000008311"/>
    </source>
</evidence>
<dbReference type="Proteomes" id="UP000008311">
    <property type="component" value="Unassembled WGS sequence"/>
</dbReference>
<keyword evidence="3" id="KW-1185">Reference proteome</keyword>
<feature type="signal peptide" evidence="1">
    <location>
        <begin position="1"/>
        <end position="24"/>
    </location>
</feature>
<protein>
    <recommendedName>
        <fullName evidence="4">Reverse transcriptase/retrotransposon-derived protein RNase H-like domain-containing protein</fullName>
    </recommendedName>
</protein>
<keyword evidence="1" id="KW-0732">Signal</keyword>
<name>B9RVQ2_RICCO</name>
<sequence length="80" mass="8762">MDVSERAYTVWRLLVHVLLGMGLASWPPPPAGCLKLNADAAYVELTTLCGIGAVVRDNEEAVMATFTRREKRVSSMLLAE</sequence>
<organism evidence="2 3">
    <name type="scientific">Ricinus communis</name>
    <name type="common">Castor bean</name>
    <dbReference type="NCBI Taxonomy" id="3988"/>
    <lineage>
        <taxon>Eukaryota</taxon>
        <taxon>Viridiplantae</taxon>
        <taxon>Streptophyta</taxon>
        <taxon>Embryophyta</taxon>
        <taxon>Tracheophyta</taxon>
        <taxon>Spermatophyta</taxon>
        <taxon>Magnoliopsida</taxon>
        <taxon>eudicotyledons</taxon>
        <taxon>Gunneridae</taxon>
        <taxon>Pentapetalae</taxon>
        <taxon>rosids</taxon>
        <taxon>fabids</taxon>
        <taxon>Malpighiales</taxon>
        <taxon>Euphorbiaceae</taxon>
        <taxon>Acalyphoideae</taxon>
        <taxon>Acalypheae</taxon>
        <taxon>Ricinus</taxon>
    </lineage>
</organism>
<dbReference type="InParanoid" id="B9RVQ2"/>
<reference evidence="3" key="1">
    <citation type="journal article" date="2010" name="Nat. Biotechnol.">
        <title>Draft genome sequence of the oilseed species Ricinus communis.</title>
        <authorList>
            <person name="Chan A.P."/>
            <person name="Crabtree J."/>
            <person name="Zhao Q."/>
            <person name="Lorenzi H."/>
            <person name="Orvis J."/>
            <person name="Puiu D."/>
            <person name="Melake-Berhan A."/>
            <person name="Jones K.M."/>
            <person name="Redman J."/>
            <person name="Chen G."/>
            <person name="Cahoon E.B."/>
            <person name="Gedil M."/>
            <person name="Stanke M."/>
            <person name="Haas B.J."/>
            <person name="Wortman J.R."/>
            <person name="Fraser-Liggett C.M."/>
            <person name="Ravel J."/>
            <person name="Rabinowicz P.D."/>
        </authorList>
    </citation>
    <scope>NUCLEOTIDE SEQUENCE [LARGE SCALE GENOMIC DNA]</scope>
    <source>
        <strain evidence="3">cv. Hale</strain>
    </source>
</reference>
<evidence type="ECO:0000313" key="2">
    <source>
        <dbReference type="EMBL" id="EEF44628.1"/>
    </source>
</evidence>
<gene>
    <name evidence="2" type="ORF">RCOM_0968330</name>
</gene>
<dbReference type="AlphaFoldDB" id="B9RVQ2"/>
<evidence type="ECO:0008006" key="4">
    <source>
        <dbReference type="Google" id="ProtNLM"/>
    </source>
</evidence>